<reference evidence="1" key="1">
    <citation type="submission" date="2021-01" db="EMBL/GenBank/DDBJ databases">
        <title>Lacisediminihabitans sp. nov. strain G11-30, isolated from Antarctic Soil.</title>
        <authorList>
            <person name="Li J."/>
        </authorList>
    </citation>
    <scope>NUCLEOTIDE SEQUENCE</scope>
    <source>
        <strain evidence="1">G11-30</strain>
    </source>
</reference>
<name>A0A934SSI6_9MICO</name>
<dbReference type="EMBL" id="JAEPES010000004">
    <property type="protein sequence ID" value="MBK4348203.1"/>
    <property type="molecule type" value="Genomic_DNA"/>
</dbReference>
<sequence>MTDDDDDIGGSGFSLADLSDYLDRGRQPAIAAIDNNPECQAMLASLERVAGLSRQLVVRDAAEAPPVDDGWVGALLGTIGRELRAGRDIPYAVSDPGTRLSITEGAVRELVRAAGDSVEGVLVGSCSISGDVTVPGAEVTVALTISVVLSAPVTQLAQAVRDRVRTELLKHTELRVGAIDVTVVDVHLWVSEEGS</sequence>
<comment type="caution">
    <text evidence="1">The sequence shown here is derived from an EMBL/GenBank/DDBJ whole genome shotgun (WGS) entry which is preliminary data.</text>
</comment>
<organism evidence="1 2">
    <name type="scientific">Lacisediminihabitans changchengi</name>
    <dbReference type="NCBI Taxonomy" id="2787634"/>
    <lineage>
        <taxon>Bacteria</taxon>
        <taxon>Bacillati</taxon>
        <taxon>Actinomycetota</taxon>
        <taxon>Actinomycetes</taxon>
        <taxon>Micrococcales</taxon>
        <taxon>Microbacteriaceae</taxon>
        <taxon>Lacisediminihabitans</taxon>
    </lineage>
</organism>
<evidence type="ECO:0000313" key="1">
    <source>
        <dbReference type="EMBL" id="MBK4348203.1"/>
    </source>
</evidence>
<keyword evidence="2" id="KW-1185">Reference proteome</keyword>
<accession>A0A934SSI6</accession>
<evidence type="ECO:0000313" key="2">
    <source>
        <dbReference type="Proteomes" id="UP000636458"/>
    </source>
</evidence>
<dbReference type="Proteomes" id="UP000636458">
    <property type="component" value="Unassembled WGS sequence"/>
</dbReference>
<dbReference type="AlphaFoldDB" id="A0A934SSI6"/>
<dbReference type="RefSeq" id="WP_200556432.1">
    <property type="nucleotide sequence ID" value="NZ_JAEPES010000004.1"/>
</dbReference>
<gene>
    <name evidence="1" type="ORF">IV501_11205</name>
</gene>
<protein>
    <submittedName>
        <fullName evidence="1">Asp23/Gls24 family envelope stress response protein</fullName>
    </submittedName>
</protein>
<proteinExistence type="predicted"/>